<dbReference type="AlphaFoldDB" id="A0A6J6UU55"/>
<sequence>MDATAATGIKSPALILLMTKAPSIWAFVEI</sequence>
<gene>
    <name evidence="1" type="ORF">UFOPK2886_00255</name>
</gene>
<accession>A0A6J6UU55</accession>
<reference evidence="1" key="1">
    <citation type="submission" date="2020-05" db="EMBL/GenBank/DDBJ databases">
        <authorList>
            <person name="Chiriac C."/>
            <person name="Salcher M."/>
            <person name="Ghai R."/>
            <person name="Kavagutti S V."/>
        </authorList>
    </citation>
    <scope>NUCLEOTIDE SEQUENCE</scope>
</reference>
<proteinExistence type="predicted"/>
<name>A0A6J6UU55_9ZZZZ</name>
<evidence type="ECO:0000313" key="1">
    <source>
        <dbReference type="EMBL" id="CAB4763320.1"/>
    </source>
</evidence>
<dbReference type="EMBL" id="CAEZZO010000022">
    <property type="protein sequence ID" value="CAB4763320.1"/>
    <property type="molecule type" value="Genomic_DNA"/>
</dbReference>
<protein>
    <submittedName>
        <fullName evidence="1">Unannotated protein</fullName>
    </submittedName>
</protein>
<organism evidence="1">
    <name type="scientific">freshwater metagenome</name>
    <dbReference type="NCBI Taxonomy" id="449393"/>
    <lineage>
        <taxon>unclassified sequences</taxon>
        <taxon>metagenomes</taxon>
        <taxon>ecological metagenomes</taxon>
    </lineage>
</organism>